<accession>A0A085NAW0</accession>
<dbReference type="EMBL" id="KL363188">
    <property type="protein sequence ID" value="KFD57500.1"/>
    <property type="molecule type" value="Genomic_DNA"/>
</dbReference>
<gene>
    <name evidence="1" type="ORF">M513_01603</name>
    <name evidence="2" type="ORF">M514_01603</name>
</gene>
<dbReference type="AlphaFoldDB" id="A0A085NAW0"/>
<organism evidence="2">
    <name type="scientific">Trichuris suis</name>
    <name type="common">pig whipworm</name>
    <dbReference type="NCBI Taxonomy" id="68888"/>
    <lineage>
        <taxon>Eukaryota</taxon>
        <taxon>Metazoa</taxon>
        <taxon>Ecdysozoa</taxon>
        <taxon>Nematoda</taxon>
        <taxon>Enoplea</taxon>
        <taxon>Dorylaimia</taxon>
        <taxon>Trichinellida</taxon>
        <taxon>Trichuridae</taxon>
        <taxon>Trichuris</taxon>
    </lineage>
</organism>
<keyword evidence="3" id="KW-1185">Reference proteome</keyword>
<dbReference type="Proteomes" id="UP000030758">
    <property type="component" value="Unassembled WGS sequence"/>
</dbReference>
<sequence>MWQSPLSGILSLPVRTEEPFQLSAEQKPFSRMPLLSPQQFEPYAKKRAYIFCTANPQMKNLLFQYAIRSFTQELNESEAISWYMTMINAVIPMQHYPILGSEICYSFSRLFVSSLDDLMETMANHMDVFQQHFHLFLTEQSHCISKIVMGVLCMFIGKEVARETYVSWSTKLMGRFMNRFRLTMKASDAAYLPSVVSATHLNNLFRLSCTMRRYVLVAMDVASTPPRQNIFSIAITWLKMSRLSQFHLILKYLCTDEVHPVLRLPGWDIERIALQSSISKWLHIPKAYRPYARIIYADEETGIFCSHALRRPAYAALLVGRMRNPKLNACFMAPPRDAEAVEQFVLFVEKNERFEGKRKETSKE</sequence>
<reference evidence="2 3" key="1">
    <citation type="journal article" date="2014" name="Nat. Genet.">
        <title>Genome and transcriptome of the porcine whipworm Trichuris suis.</title>
        <authorList>
            <person name="Jex A.R."/>
            <person name="Nejsum P."/>
            <person name="Schwarz E.M."/>
            <person name="Hu L."/>
            <person name="Young N.D."/>
            <person name="Hall R.S."/>
            <person name="Korhonen P.K."/>
            <person name="Liao S."/>
            <person name="Thamsborg S."/>
            <person name="Xia J."/>
            <person name="Xu P."/>
            <person name="Wang S."/>
            <person name="Scheerlinck J.P."/>
            <person name="Hofmann A."/>
            <person name="Sternberg P.W."/>
            <person name="Wang J."/>
            <person name="Gasser R.B."/>
        </authorList>
    </citation>
    <scope>NUCLEOTIDE SEQUENCE [LARGE SCALE GENOMIC DNA]</scope>
    <source>
        <strain evidence="2">DCEP-RM93F</strain>
        <strain evidence="1">DCEP-RM93M</strain>
    </source>
</reference>
<proteinExistence type="predicted"/>
<protein>
    <submittedName>
        <fullName evidence="2">Uncharacterized protein</fullName>
    </submittedName>
</protein>
<dbReference type="OrthoDB" id="10299588at2759"/>
<evidence type="ECO:0000313" key="3">
    <source>
        <dbReference type="Proteomes" id="UP000030764"/>
    </source>
</evidence>
<evidence type="ECO:0000313" key="1">
    <source>
        <dbReference type="EMBL" id="KFD57500.1"/>
    </source>
</evidence>
<dbReference type="Proteomes" id="UP000030764">
    <property type="component" value="Unassembled WGS sequence"/>
</dbReference>
<feature type="non-terminal residue" evidence="2">
    <location>
        <position position="364"/>
    </location>
</feature>
<name>A0A085NAW0_9BILA</name>
<dbReference type="EMBL" id="KL367523">
    <property type="protein sequence ID" value="KFD66606.1"/>
    <property type="molecule type" value="Genomic_DNA"/>
</dbReference>
<evidence type="ECO:0000313" key="2">
    <source>
        <dbReference type="EMBL" id="KFD66606.1"/>
    </source>
</evidence>